<evidence type="ECO:0000256" key="2">
    <source>
        <dbReference type="SAM" id="Phobius"/>
    </source>
</evidence>
<keyword evidence="2" id="KW-0812">Transmembrane</keyword>
<keyword evidence="2" id="KW-0472">Membrane</keyword>
<sequence>MIDIIDSYSPEYYGAFWQAIGAGISGLIGLGSNLFGNSNNRRMQKDAQNFNRSEREASQQYATSERIASQAYQDEQRQAQNAWSEQMYNNYSSPEAMAQQYAAAGLNPRLAVDGGSVGSVAASSGSSGSAPSGQHTGFQGVTPPYQPVNNLAGGFADIAGALKAFADAKKAGVETERFEKEMEDYLRGIKANADAQEFYRDYMQPTLNTKEKKLIQQITQEISKGTVELEYMRELLGKAKAERLITEKEAEHWYDKYQMFVNQQQLESEKKRSEVELNKEQKKVLNTTVNKIFADTRLSKLNGDVLDETKDYLVTELEKKIENLDADTANKKLQAVYQKLQNYKFKLTGLSGDGNIITGTVAQFTYAIDEILKSIFGE</sequence>
<name>A0A976R727_9VIRU</name>
<accession>A0A976R727</accession>
<protein>
    <submittedName>
        <fullName evidence="3">DNA pilot protein</fullName>
    </submittedName>
</protein>
<feature type="region of interest" description="Disordered" evidence="1">
    <location>
        <begin position="44"/>
        <end position="78"/>
    </location>
</feature>
<reference evidence="3" key="1">
    <citation type="submission" date="2022-02" db="EMBL/GenBank/DDBJ databases">
        <title>Towards deciphering the DNA virus diversity associated with rodent species in the families Cricetidae and Heteromyidae.</title>
        <authorList>
            <person name="Lund M."/>
            <person name="Larsen B.B."/>
            <person name="Gryseels S."/>
            <person name="Kraberger S."/>
            <person name="Rowsey D.M."/>
            <person name="Steger L."/>
            <person name="Yule K.M."/>
            <person name="Upham N.S."/>
            <person name="Worobey M."/>
            <person name="Van Doorslaer K."/>
            <person name="Varsani A."/>
        </authorList>
    </citation>
    <scope>NUCLEOTIDE SEQUENCE</scope>
    <source>
        <strain evidence="3">UA08Rod_4331</strain>
    </source>
</reference>
<proteinExistence type="predicted"/>
<feature type="region of interest" description="Disordered" evidence="1">
    <location>
        <begin position="117"/>
        <end position="144"/>
    </location>
</feature>
<evidence type="ECO:0000313" key="3">
    <source>
        <dbReference type="EMBL" id="UPW41294.1"/>
    </source>
</evidence>
<organism evidence="3">
    <name type="scientific">Sigmofec virus UA08Rod_4331</name>
    <dbReference type="NCBI Taxonomy" id="2929399"/>
    <lineage>
        <taxon>Viruses</taxon>
        <taxon>Monodnaviria</taxon>
        <taxon>Sangervirae</taxon>
        <taxon>Phixviricota</taxon>
        <taxon>Malgrandaviricetes</taxon>
        <taxon>Petitvirales</taxon>
        <taxon>Microviridae</taxon>
    </lineage>
</organism>
<feature type="transmembrane region" description="Helical" evidence="2">
    <location>
        <begin position="15"/>
        <end position="35"/>
    </location>
</feature>
<keyword evidence="2" id="KW-1133">Transmembrane helix</keyword>
<evidence type="ECO:0000256" key="1">
    <source>
        <dbReference type="SAM" id="MobiDB-lite"/>
    </source>
</evidence>
<dbReference type="EMBL" id="OM869572">
    <property type="protein sequence ID" value="UPW41294.1"/>
    <property type="molecule type" value="Genomic_DNA"/>
</dbReference>
<feature type="compositionally biased region" description="Polar residues" evidence="1">
    <location>
        <begin position="58"/>
        <end position="78"/>
    </location>
</feature>
<feature type="compositionally biased region" description="Low complexity" evidence="1">
    <location>
        <begin position="117"/>
        <end position="133"/>
    </location>
</feature>